<accession>A0A3G2KGJ3</accession>
<dbReference type="Proteomes" id="UP000282065">
    <property type="component" value="Segment"/>
</dbReference>
<keyword evidence="2" id="KW-1185">Reference proteome</keyword>
<name>A0A3G2KGJ3_9CAUD</name>
<dbReference type="RefSeq" id="YP_009815493.1">
    <property type="nucleotide sequence ID" value="NC_048095.1"/>
</dbReference>
<dbReference type="KEGG" id="vg:55006720"/>
<protein>
    <submittedName>
        <fullName evidence="1">Uncharacterized protein</fullName>
    </submittedName>
</protein>
<gene>
    <name evidence="1" type="primary">15</name>
    <name evidence="1" type="ORF">PBI_JUDY_15</name>
</gene>
<proteinExistence type="predicted"/>
<evidence type="ECO:0000313" key="2">
    <source>
        <dbReference type="Proteomes" id="UP000282065"/>
    </source>
</evidence>
<evidence type="ECO:0000313" key="1">
    <source>
        <dbReference type="EMBL" id="AYN58085.1"/>
    </source>
</evidence>
<organism evidence="1 2">
    <name type="scientific">Arthrobacter phage Judy</name>
    <dbReference type="NCBI Taxonomy" id="2419958"/>
    <lineage>
        <taxon>Viruses</taxon>
        <taxon>Duplodnaviria</taxon>
        <taxon>Heunggongvirae</taxon>
        <taxon>Uroviricota</taxon>
        <taxon>Caudoviricetes</taxon>
        <taxon>Bridgettevirus</taxon>
        <taxon>Bridgettevirus judy</taxon>
    </lineage>
</organism>
<dbReference type="GeneID" id="55006720"/>
<sequence>MSSRTISVPDIASESPLYEQSKKWLAENGIDENRVPLESVIVVTDESITYERIVLDENGVPVIGNGQYIQRESVTIPKLSAPETFGL</sequence>
<reference evidence="1 2" key="1">
    <citation type="submission" date="2018-09" db="EMBL/GenBank/DDBJ databases">
        <authorList>
            <person name="Rimple P.A."/>
            <person name="Stoner T.H."/>
            <person name="Garlena R.A."/>
            <person name="Russell D.A."/>
            <person name="Pope W.H."/>
            <person name="Jacobs-Sera D."/>
            <person name="Hatfull G.F."/>
        </authorList>
    </citation>
    <scope>NUCLEOTIDE SEQUENCE [LARGE SCALE GENOMIC DNA]</scope>
</reference>
<dbReference type="EMBL" id="MH834614">
    <property type="protein sequence ID" value="AYN58085.1"/>
    <property type="molecule type" value="Genomic_DNA"/>
</dbReference>